<dbReference type="HOGENOM" id="CLU_538512_0_0_7"/>
<gene>
    <name evidence="11" type="ordered locus">MYSTI_00685</name>
</gene>
<dbReference type="RefSeq" id="WP_015346298.1">
    <property type="nucleotide sequence ID" value="NC_020126.1"/>
</dbReference>
<dbReference type="Pfam" id="PF00361">
    <property type="entry name" value="Proton_antipo_M"/>
    <property type="match status" value="1"/>
</dbReference>
<dbReference type="eggNOG" id="COG1008">
    <property type="taxonomic scope" value="Bacteria"/>
</dbReference>
<sequence>MNTALAPPLLPALGALLLLAPHRGPSWPRHTAALTTALTFCLSLTLSTRLESPFISLLALGTVLAAPRRTLSRGALATLLLTQSAALGFFQANTFVVALLLFIAMTALPDLHLSHESGGSRPRDVVRVYLLIGTAPLCVATLLLGWLGWSPALGALLLVGLCTRLAAVPLHGWLPSWMTRSPWGAGPLWMSLAASLHLLNHWLLPRLPPEWTTDTVVPVLATLGAVTALYGALLAFIQKDLRRMLAFAVLSQTGLMLTGAASTNPEGPHGAWLHCLAAGLAFTGLDLLVRAVEARTGTTDLEQLGGLAERAPRMATLFLLLCLAAMGLPGTLGFVSEDLLLRATLGAHPWHLLLLPPALALNAFTLLRACHRAFLGPARLTPLQDLLPRERWVTTAWVLTVIAGGLAPPALHRSLAPPETDLPSTSHSRALDLTPVSYAREGPSGIPPRRAYREPESTRIRRKRHVPGARTEGVGRCAHGDVAARAGRL</sequence>
<keyword evidence="4 7" id="KW-0812">Transmembrane</keyword>
<dbReference type="STRING" id="1278073.MYSTI_00685"/>
<feature type="transmembrane region" description="Helical" evidence="9">
    <location>
        <begin position="89"/>
        <end position="108"/>
    </location>
</feature>
<evidence type="ECO:0000256" key="6">
    <source>
        <dbReference type="ARBA" id="ARBA00023136"/>
    </source>
</evidence>
<organism evidence="11 12">
    <name type="scientific">Myxococcus stipitatus (strain DSM 14675 / JCM 12634 / Mx s8)</name>
    <dbReference type="NCBI Taxonomy" id="1278073"/>
    <lineage>
        <taxon>Bacteria</taxon>
        <taxon>Pseudomonadati</taxon>
        <taxon>Myxococcota</taxon>
        <taxon>Myxococcia</taxon>
        <taxon>Myxococcales</taxon>
        <taxon>Cystobacterineae</taxon>
        <taxon>Myxococcaceae</taxon>
        <taxon>Myxococcus</taxon>
    </lineage>
</organism>
<feature type="transmembrane region" description="Helical" evidence="9">
    <location>
        <begin position="244"/>
        <end position="263"/>
    </location>
</feature>
<feature type="region of interest" description="Disordered" evidence="8">
    <location>
        <begin position="433"/>
        <end position="474"/>
    </location>
</feature>
<dbReference type="KEGG" id="msd:MYSTI_00685"/>
<accession>L7U2J2</accession>
<comment type="subcellular location">
    <subcellularLocation>
        <location evidence="1">Cell membrane</location>
        <topology evidence="1">Multi-pass membrane protein</topology>
    </subcellularLocation>
    <subcellularLocation>
        <location evidence="7">Membrane</location>
        <topology evidence="7">Multi-pass membrane protein</topology>
    </subcellularLocation>
</comment>
<dbReference type="PATRIC" id="fig|1278073.3.peg.712"/>
<evidence type="ECO:0000256" key="4">
    <source>
        <dbReference type="ARBA" id="ARBA00022692"/>
    </source>
</evidence>
<dbReference type="EMBL" id="CP004025">
    <property type="protein sequence ID" value="AGC42035.1"/>
    <property type="molecule type" value="Genomic_DNA"/>
</dbReference>
<feature type="domain" description="NADH:quinone oxidoreductase/Mrp antiporter transmembrane" evidence="10">
    <location>
        <begin position="153"/>
        <end position="355"/>
    </location>
</feature>
<keyword evidence="5 9" id="KW-1133">Transmembrane helix</keyword>
<reference evidence="11 12" key="1">
    <citation type="journal article" date="2013" name="Genome Announc.">
        <title>Complete genome sequence of Myxococcus stipitatus strain DSM 14675, a fruiting myxobacterium.</title>
        <authorList>
            <person name="Huntley S."/>
            <person name="Kneip S."/>
            <person name="Treuner-Lange A."/>
            <person name="Sogaard-Andersen L."/>
        </authorList>
    </citation>
    <scope>NUCLEOTIDE SEQUENCE [LARGE SCALE GENOMIC DNA]</scope>
    <source>
        <strain evidence="12">DSM 14675 / JCM 12634 / Mx s8</strain>
    </source>
</reference>
<comment type="similarity">
    <text evidence="2">Belongs to the CPA3 antiporters (TC 2.A.63) subunit D family.</text>
</comment>
<evidence type="ECO:0000256" key="5">
    <source>
        <dbReference type="ARBA" id="ARBA00022989"/>
    </source>
</evidence>
<dbReference type="Proteomes" id="UP000011131">
    <property type="component" value="Chromosome"/>
</dbReference>
<evidence type="ECO:0000259" key="10">
    <source>
        <dbReference type="Pfam" id="PF00361"/>
    </source>
</evidence>
<evidence type="ECO:0000256" key="9">
    <source>
        <dbReference type="SAM" id="Phobius"/>
    </source>
</evidence>
<dbReference type="InterPro" id="IPR001750">
    <property type="entry name" value="ND/Mrp_TM"/>
</dbReference>
<dbReference type="AlphaFoldDB" id="L7U2J2"/>
<evidence type="ECO:0000256" key="7">
    <source>
        <dbReference type="RuleBase" id="RU000320"/>
    </source>
</evidence>
<evidence type="ECO:0000313" key="11">
    <source>
        <dbReference type="EMBL" id="AGC42035.1"/>
    </source>
</evidence>
<feature type="transmembrane region" description="Helical" evidence="9">
    <location>
        <begin position="186"/>
        <end position="204"/>
    </location>
</feature>
<dbReference type="PANTHER" id="PTHR42703">
    <property type="entry name" value="NADH DEHYDROGENASE"/>
    <property type="match status" value="1"/>
</dbReference>
<dbReference type="PANTHER" id="PTHR42703:SF1">
    <property type="entry name" value="NA(+)_H(+) ANTIPORTER SUBUNIT D1"/>
    <property type="match status" value="1"/>
</dbReference>
<evidence type="ECO:0000256" key="3">
    <source>
        <dbReference type="ARBA" id="ARBA00022475"/>
    </source>
</evidence>
<name>L7U2J2_MYXSD</name>
<keyword evidence="6 9" id="KW-0472">Membrane</keyword>
<evidence type="ECO:0000256" key="1">
    <source>
        <dbReference type="ARBA" id="ARBA00004651"/>
    </source>
</evidence>
<feature type="transmembrane region" description="Helical" evidence="9">
    <location>
        <begin position="128"/>
        <end position="149"/>
    </location>
</feature>
<proteinExistence type="inferred from homology"/>
<evidence type="ECO:0000313" key="12">
    <source>
        <dbReference type="Proteomes" id="UP000011131"/>
    </source>
</evidence>
<keyword evidence="12" id="KW-1185">Reference proteome</keyword>
<evidence type="ECO:0000256" key="8">
    <source>
        <dbReference type="SAM" id="MobiDB-lite"/>
    </source>
</evidence>
<feature type="transmembrane region" description="Helical" evidence="9">
    <location>
        <begin position="269"/>
        <end position="289"/>
    </location>
</feature>
<keyword evidence="3" id="KW-1003">Cell membrane</keyword>
<dbReference type="GO" id="GO:0005886">
    <property type="term" value="C:plasma membrane"/>
    <property type="evidence" value="ECO:0007669"/>
    <property type="project" value="UniProtKB-SubCell"/>
</dbReference>
<feature type="transmembrane region" description="Helical" evidence="9">
    <location>
        <begin position="317"/>
        <end position="335"/>
    </location>
</feature>
<evidence type="ECO:0000256" key="2">
    <source>
        <dbReference type="ARBA" id="ARBA00005346"/>
    </source>
</evidence>
<dbReference type="InterPro" id="IPR050586">
    <property type="entry name" value="CPA3_Na-H_Antiporter_D"/>
</dbReference>
<feature type="transmembrane region" description="Helical" evidence="9">
    <location>
        <begin position="216"/>
        <end position="237"/>
    </location>
</feature>
<feature type="transmembrane region" description="Helical" evidence="9">
    <location>
        <begin position="155"/>
        <end position="174"/>
    </location>
</feature>
<protein>
    <submittedName>
        <fullName evidence="11">NADH dehydrogenase I subunit M</fullName>
    </submittedName>
</protein>